<gene>
    <name evidence="2" type="ORF">GCM10011354_32860</name>
</gene>
<evidence type="ECO:0000256" key="1">
    <source>
        <dbReference type="SAM" id="MobiDB-lite"/>
    </source>
</evidence>
<dbReference type="Proteomes" id="UP000650511">
    <property type="component" value="Unassembled WGS sequence"/>
</dbReference>
<feature type="region of interest" description="Disordered" evidence="1">
    <location>
        <begin position="1"/>
        <end position="61"/>
    </location>
</feature>
<dbReference type="AlphaFoldDB" id="A0A8J3ETB3"/>
<protein>
    <submittedName>
        <fullName evidence="2">Uncharacterized protein</fullName>
    </submittedName>
</protein>
<reference evidence="2" key="2">
    <citation type="submission" date="2020-09" db="EMBL/GenBank/DDBJ databases">
        <authorList>
            <person name="Sun Q."/>
            <person name="Zhou Y."/>
        </authorList>
    </citation>
    <scope>NUCLEOTIDE SEQUENCE</scope>
    <source>
        <strain evidence="2">CGMCC 1.14988</strain>
    </source>
</reference>
<proteinExistence type="predicted"/>
<organism evidence="2 3">
    <name type="scientific">Egicoccus halophilus</name>
    <dbReference type="NCBI Taxonomy" id="1670830"/>
    <lineage>
        <taxon>Bacteria</taxon>
        <taxon>Bacillati</taxon>
        <taxon>Actinomycetota</taxon>
        <taxon>Nitriliruptoria</taxon>
        <taxon>Egicoccales</taxon>
        <taxon>Egicoccaceae</taxon>
        <taxon>Egicoccus</taxon>
    </lineage>
</organism>
<reference evidence="2" key="1">
    <citation type="journal article" date="2014" name="Int. J. Syst. Evol. Microbiol.">
        <title>Complete genome sequence of Corynebacterium casei LMG S-19264T (=DSM 44701T), isolated from a smear-ripened cheese.</title>
        <authorList>
            <consortium name="US DOE Joint Genome Institute (JGI-PGF)"/>
            <person name="Walter F."/>
            <person name="Albersmeier A."/>
            <person name="Kalinowski J."/>
            <person name="Ruckert C."/>
        </authorList>
    </citation>
    <scope>NUCLEOTIDE SEQUENCE</scope>
    <source>
        <strain evidence="2">CGMCC 1.14988</strain>
    </source>
</reference>
<sequence length="115" mass="12000">MPLNAADLDLGCGRRPRPVPRVGPAFRGPATEPRPGEVEGDRAQPGVRTGHARHAAPALEGPGEGVLRQLLGDRGIAAVQREAADKWAVLAVHEGPEGLVVGRHHCHLAVLVSGI</sequence>
<comment type="caution">
    <text evidence="2">The sequence shown here is derived from an EMBL/GenBank/DDBJ whole genome shotgun (WGS) entry which is preliminary data.</text>
</comment>
<feature type="compositionally biased region" description="Low complexity" evidence="1">
    <location>
        <begin position="20"/>
        <end position="29"/>
    </location>
</feature>
<evidence type="ECO:0000313" key="2">
    <source>
        <dbReference type="EMBL" id="GGI09193.1"/>
    </source>
</evidence>
<keyword evidence="3" id="KW-1185">Reference proteome</keyword>
<dbReference type="EMBL" id="BMHA01000014">
    <property type="protein sequence ID" value="GGI09193.1"/>
    <property type="molecule type" value="Genomic_DNA"/>
</dbReference>
<name>A0A8J3ETB3_9ACTN</name>
<accession>A0A8J3ETB3</accession>
<evidence type="ECO:0000313" key="3">
    <source>
        <dbReference type="Proteomes" id="UP000650511"/>
    </source>
</evidence>